<dbReference type="Gene3D" id="2.60.120.590">
    <property type="entry name" value="Alpha-ketoglutarate-dependent dioxygenase AlkB-like"/>
    <property type="match status" value="1"/>
</dbReference>
<dbReference type="InterPro" id="IPR027450">
    <property type="entry name" value="AlkB-like"/>
</dbReference>
<keyword evidence="2" id="KW-0560">Oxidoreductase</keyword>
<dbReference type="InterPro" id="IPR037151">
    <property type="entry name" value="AlkB-like_sf"/>
</dbReference>
<evidence type="ECO:0000259" key="1">
    <source>
        <dbReference type="PROSITE" id="PS51471"/>
    </source>
</evidence>
<name>A0A7D5VTT3_PSEPU</name>
<dbReference type="PANTHER" id="PTHR31212">
    <property type="entry name" value="ALPHA-KETOGLUTARATE-DEPENDENT DIOXYGENASE ALKB HOMOLOG 3"/>
    <property type="match status" value="1"/>
</dbReference>
<accession>A0A7D5VTT3</accession>
<keyword evidence="2" id="KW-0223">Dioxygenase</keyword>
<sequence>MQADLFLAQAESLNLLPCDGQVHDLGLVIAKREADELLRQLQQHVPWQADTALIAGQRITSGRQVAWYADQPYRYFHSGVLREAKRWDLPVLDAIRDRMEQLSGAKFNSCVLNRYQDGSQGMGWHSDPEAQGPHSVIASLSLGGERKFAFKHKLLDERRAIFLQHGQVIVMKGDTQRYWLHAVMRTSRPVGPRISLTFRDFPESEDWT</sequence>
<reference evidence="2 3" key="1">
    <citation type="journal article" date="2009" name="Mikrobiologiia">
        <title>[Phenanthren biodegradation and interaction of Pseudomonas putida BS3701 and Burkholderia sp.BS3702 in plant rhizosphere].</title>
        <authorList>
            <person name="Ovchinnikova A.A."/>
            <person name="Vetrova A.A."/>
            <person name="Filonov A.E."/>
            <person name="Boronin A.M."/>
        </authorList>
    </citation>
    <scope>NUCLEOTIDE SEQUENCE [LARGE SCALE GENOMIC DNA]</scope>
    <source>
        <strain evidence="2 3">BS3701</strain>
    </source>
</reference>
<dbReference type="EMBL" id="CP059052">
    <property type="protein sequence ID" value="QLJ11785.1"/>
    <property type="molecule type" value="Genomic_DNA"/>
</dbReference>
<organism evidence="2 3">
    <name type="scientific">Pseudomonas putida</name>
    <name type="common">Arthrobacter siderocapsulatus</name>
    <dbReference type="NCBI Taxonomy" id="303"/>
    <lineage>
        <taxon>Bacteria</taxon>
        <taxon>Pseudomonadati</taxon>
        <taxon>Pseudomonadota</taxon>
        <taxon>Gammaproteobacteria</taxon>
        <taxon>Pseudomonadales</taxon>
        <taxon>Pseudomonadaceae</taxon>
        <taxon>Pseudomonas</taxon>
    </lineage>
</organism>
<dbReference type="Proteomes" id="UP000510934">
    <property type="component" value="Chromosome"/>
</dbReference>
<evidence type="ECO:0000313" key="3">
    <source>
        <dbReference type="Proteomes" id="UP000510934"/>
    </source>
</evidence>
<dbReference type="Pfam" id="PF13532">
    <property type="entry name" value="2OG-FeII_Oxy_2"/>
    <property type="match status" value="1"/>
</dbReference>
<dbReference type="RefSeq" id="WP_180688060.1">
    <property type="nucleotide sequence ID" value="NZ_CP059052.1"/>
</dbReference>
<evidence type="ECO:0000313" key="2">
    <source>
        <dbReference type="EMBL" id="QLJ11785.1"/>
    </source>
</evidence>
<protein>
    <submittedName>
        <fullName evidence="2">Alpha-ketoglutarate-dependent dioxygenase AlkB</fullName>
    </submittedName>
</protein>
<feature type="domain" description="Fe2OG dioxygenase" evidence="1">
    <location>
        <begin position="106"/>
        <end position="202"/>
    </location>
</feature>
<dbReference type="PANTHER" id="PTHR31212:SF4">
    <property type="entry name" value="ALPHA-KETOGLUTARATE-DEPENDENT DIOXYGENASE ALKB HOMOLOG 3"/>
    <property type="match status" value="1"/>
</dbReference>
<dbReference type="PROSITE" id="PS51471">
    <property type="entry name" value="FE2OG_OXY"/>
    <property type="match status" value="1"/>
</dbReference>
<gene>
    <name evidence="2" type="ORF">H0H12_14975</name>
</gene>
<proteinExistence type="predicted"/>
<dbReference type="GO" id="GO:0006307">
    <property type="term" value="P:DNA alkylation repair"/>
    <property type="evidence" value="ECO:0007669"/>
    <property type="project" value="InterPro"/>
</dbReference>
<dbReference type="InterPro" id="IPR005123">
    <property type="entry name" value="Oxoglu/Fe-dep_dioxygenase_dom"/>
</dbReference>
<dbReference type="InterPro" id="IPR032854">
    <property type="entry name" value="ALKBH3"/>
</dbReference>
<dbReference type="SUPFAM" id="SSF51197">
    <property type="entry name" value="Clavaminate synthase-like"/>
    <property type="match status" value="1"/>
</dbReference>
<dbReference type="AlphaFoldDB" id="A0A7D5VTT3"/>
<dbReference type="GO" id="GO:0051213">
    <property type="term" value="F:dioxygenase activity"/>
    <property type="evidence" value="ECO:0007669"/>
    <property type="project" value="UniProtKB-KW"/>
</dbReference>